<accession>A0A0E9X5N4</accession>
<protein>
    <submittedName>
        <fullName evidence="1">Uncharacterized protein</fullName>
    </submittedName>
</protein>
<organism evidence="1">
    <name type="scientific">Anguilla anguilla</name>
    <name type="common">European freshwater eel</name>
    <name type="synonym">Muraena anguilla</name>
    <dbReference type="NCBI Taxonomy" id="7936"/>
    <lineage>
        <taxon>Eukaryota</taxon>
        <taxon>Metazoa</taxon>
        <taxon>Chordata</taxon>
        <taxon>Craniata</taxon>
        <taxon>Vertebrata</taxon>
        <taxon>Euteleostomi</taxon>
        <taxon>Actinopterygii</taxon>
        <taxon>Neopterygii</taxon>
        <taxon>Teleostei</taxon>
        <taxon>Anguilliformes</taxon>
        <taxon>Anguillidae</taxon>
        <taxon>Anguilla</taxon>
    </lineage>
</organism>
<proteinExistence type="predicted"/>
<reference evidence="1" key="2">
    <citation type="journal article" date="2015" name="Fish Shellfish Immunol.">
        <title>Early steps in the European eel (Anguilla anguilla)-Vibrio vulnificus interaction in the gills: Role of the RtxA13 toxin.</title>
        <authorList>
            <person name="Callol A."/>
            <person name="Pajuelo D."/>
            <person name="Ebbesson L."/>
            <person name="Teles M."/>
            <person name="MacKenzie S."/>
            <person name="Amaro C."/>
        </authorList>
    </citation>
    <scope>NUCLEOTIDE SEQUENCE</scope>
</reference>
<evidence type="ECO:0000313" key="1">
    <source>
        <dbReference type="EMBL" id="JAH97904.1"/>
    </source>
</evidence>
<dbReference type="EMBL" id="GBXM01010673">
    <property type="protein sequence ID" value="JAH97904.1"/>
    <property type="molecule type" value="Transcribed_RNA"/>
</dbReference>
<sequence length="66" mass="7704">MWNLVLKDTVEGYQGKKPDALQSIHTLNSQYILKKVVQFNPKLKTLKLHNNCKNIKSFLSNNKYNI</sequence>
<reference evidence="1" key="1">
    <citation type="submission" date="2014-11" db="EMBL/GenBank/DDBJ databases">
        <authorList>
            <person name="Amaro Gonzalez C."/>
        </authorList>
    </citation>
    <scope>NUCLEOTIDE SEQUENCE</scope>
</reference>
<dbReference type="AlphaFoldDB" id="A0A0E9X5N4"/>
<name>A0A0E9X5N4_ANGAN</name>